<comment type="caution">
    <text evidence="3">The sequence shown here is derived from an EMBL/GenBank/DDBJ whole genome shotgun (WGS) entry which is preliminary data.</text>
</comment>
<organism evidence="3 4">
    <name type="scientific">Roseofilum reptotaenium AO1-A</name>
    <dbReference type="NCBI Taxonomy" id="1925591"/>
    <lineage>
        <taxon>Bacteria</taxon>
        <taxon>Bacillati</taxon>
        <taxon>Cyanobacteriota</taxon>
        <taxon>Cyanophyceae</taxon>
        <taxon>Desertifilales</taxon>
        <taxon>Desertifilaceae</taxon>
        <taxon>Roseofilum</taxon>
    </lineage>
</organism>
<keyword evidence="1" id="KW-0863">Zinc-finger</keyword>
<reference evidence="3" key="1">
    <citation type="submission" date="2016-10" db="EMBL/GenBank/DDBJ databases">
        <title>CRISPR-Cas defence system in Roseofilum reptotaenium: evidence of a bacteriophage-cyanobacterium arms race in the coral black band disease.</title>
        <authorList>
            <person name="Buerger P."/>
            <person name="Wood-Charlson E.M."/>
            <person name="Weynberg K.D."/>
            <person name="Willis B."/>
            <person name="Van Oppen M.J."/>
        </authorList>
    </citation>
    <scope>NUCLEOTIDE SEQUENCE [LARGE SCALE GENOMIC DNA]</scope>
    <source>
        <strain evidence="3">AO1-A</strain>
    </source>
</reference>
<keyword evidence="4" id="KW-1185">Reference proteome</keyword>
<dbReference type="AlphaFoldDB" id="A0A1L9QNA4"/>
<feature type="domain" description="SWIM-type" evidence="2">
    <location>
        <begin position="501"/>
        <end position="542"/>
    </location>
</feature>
<proteinExistence type="predicted"/>
<sequence length="546" mass="63185">MEFAYSYHGSTAVNNHGNKTQMSFSPDTKRPPTYFIGELRKSVAFREAISALHDVVVSDLRYQPKDNEEYKEWAKQQEDLEWQSFAVQKEEVAAQIATIRDELTALNSINYERWRPYYKAREQFRRYVWKKQLDFYFVFDPVITVHPDEIFFECFSQDESSYGRLGASYDVFQNINEFACGTTNIDYSAALYDEFQKIRSYKTTQFQVDPSGFEVQTTHEETFKEVKIDLPDSWVRGFLQVSSAMSLPATTFDLHPMDIHNICLILRRNKEKKGPRSLRYILEPGQPIKVVFDPWNKEVVCWRSPYTGNNSQEIRVWGRRRIHILERLIPIAQKFTVHLLGTGMPSFYVADLGDMSFTLGLSGWTANDWSSSGNFDLMAPRADVDEWTQKIIFDALRETWAETPESLAKRLGLSQAAVLGALGAYTQAGCAIYDLNKQVYRLRELSHEPLPMERLRFANEREEKATRFLSENQVQVSSVTESGGALILQGTVRDNGKTYAPNLTIDRDERTIKAECTCNWYQQNKLYKGPCEHILALRMHHARLCQ</sequence>
<evidence type="ECO:0000256" key="1">
    <source>
        <dbReference type="PROSITE-ProRule" id="PRU00325"/>
    </source>
</evidence>
<dbReference type="EMBL" id="MLAW01000037">
    <property type="protein sequence ID" value="OJJ24122.1"/>
    <property type="molecule type" value="Genomic_DNA"/>
</dbReference>
<accession>A0A1L9QNA4</accession>
<name>A0A1L9QNA4_9CYAN</name>
<dbReference type="InterPro" id="IPR007527">
    <property type="entry name" value="Znf_SWIM"/>
</dbReference>
<evidence type="ECO:0000313" key="4">
    <source>
        <dbReference type="Proteomes" id="UP000183940"/>
    </source>
</evidence>
<dbReference type="GO" id="GO:0008270">
    <property type="term" value="F:zinc ion binding"/>
    <property type="evidence" value="ECO:0007669"/>
    <property type="project" value="UniProtKB-KW"/>
</dbReference>
<keyword evidence="1" id="KW-0479">Metal-binding</keyword>
<dbReference type="STRING" id="1925591.BI308_18270"/>
<keyword evidence="1" id="KW-0862">Zinc</keyword>
<dbReference type="Proteomes" id="UP000183940">
    <property type="component" value="Unassembled WGS sequence"/>
</dbReference>
<evidence type="ECO:0000313" key="3">
    <source>
        <dbReference type="EMBL" id="OJJ24122.1"/>
    </source>
</evidence>
<dbReference type="Pfam" id="PF04434">
    <property type="entry name" value="SWIM"/>
    <property type="match status" value="1"/>
</dbReference>
<gene>
    <name evidence="3" type="ORF">BI308_18270</name>
</gene>
<evidence type="ECO:0000259" key="2">
    <source>
        <dbReference type="PROSITE" id="PS50966"/>
    </source>
</evidence>
<protein>
    <recommendedName>
        <fullName evidence="2">SWIM-type domain-containing protein</fullName>
    </recommendedName>
</protein>
<dbReference type="PROSITE" id="PS50966">
    <property type="entry name" value="ZF_SWIM"/>
    <property type="match status" value="1"/>
</dbReference>